<feature type="compositionally biased region" description="Low complexity" evidence="2">
    <location>
        <begin position="119"/>
        <end position="131"/>
    </location>
</feature>
<proteinExistence type="predicted"/>
<protein>
    <submittedName>
        <fullName evidence="3">Uncharacterized protein</fullName>
    </submittedName>
</protein>
<dbReference type="AlphaFoldDB" id="A0A7S2J933"/>
<feature type="region of interest" description="Disordered" evidence="2">
    <location>
        <begin position="333"/>
        <end position="356"/>
    </location>
</feature>
<name>A0A7S2J933_9EUKA</name>
<feature type="region of interest" description="Disordered" evidence="2">
    <location>
        <begin position="191"/>
        <end position="219"/>
    </location>
</feature>
<feature type="region of interest" description="Disordered" evidence="2">
    <location>
        <begin position="1"/>
        <end position="94"/>
    </location>
</feature>
<accession>A0A7S2J933</accession>
<feature type="region of interest" description="Disordered" evidence="2">
    <location>
        <begin position="256"/>
        <end position="314"/>
    </location>
</feature>
<feature type="compositionally biased region" description="Low complexity" evidence="2">
    <location>
        <begin position="282"/>
        <end position="300"/>
    </location>
</feature>
<feature type="region of interest" description="Disordered" evidence="2">
    <location>
        <begin position="119"/>
        <end position="143"/>
    </location>
</feature>
<evidence type="ECO:0000256" key="1">
    <source>
        <dbReference type="SAM" id="Coils"/>
    </source>
</evidence>
<feature type="coiled-coil region" evidence="1">
    <location>
        <begin position="359"/>
        <end position="414"/>
    </location>
</feature>
<evidence type="ECO:0000313" key="3">
    <source>
        <dbReference type="EMBL" id="CAD9541214.1"/>
    </source>
</evidence>
<organism evidence="3">
    <name type="scientific">Haptolina brevifila</name>
    <dbReference type="NCBI Taxonomy" id="156173"/>
    <lineage>
        <taxon>Eukaryota</taxon>
        <taxon>Haptista</taxon>
        <taxon>Haptophyta</taxon>
        <taxon>Prymnesiophyceae</taxon>
        <taxon>Prymnesiales</taxon>
        <taxon>Prymnesiaceae</taxon>
        <taxon>Haptolina</taxon>
    </lineage>
</organism>
<keyword evidence="1" id="KW-0175">Coiled coil</keyword>
<evidence type="ECO:0000256" key="2">
    <source>
        <dbReference type="SAM" id="MobiDB-lite"/>
    </source>
</evidence>
<gene>
    <name evidence="3" type="ORF">CBRE1094_LOCUS41591</name>
</gene>
<dbReference type="EMBL" id="HBGU01076283">
    <property type="protein sequence ID" value="CAD9541214.1"/>
    <property type="molecule type" value="Transcribed_RNA"/>
</dbReference>
<reference evidence="3" key="1">
    <citation type="submission" date="2021-01" db="EMBL/GenBank/DDBJ databases">
        <authorList>
            <person name="Corre E."/>
            <person name="Pelletier E."/>
            <person name="Niang G."/>
            <person name="Scheremetjew M."/>
            <person name="Finn R."/>
            <person name="Kale V."/>
            <person name="Holt S."/>
            <person name="Cochrane G."/>
            <person name="Meng A."/>
            <person name="Brown T."/>
            <person name="Cohen L."/>
        </authorList>
    </citation>
    <scope>NUCLEOTIDE SEQUENCE</scope>
    <source>
        <strain evidence="3">UTEX LB 985</strain>
    </source>
</reference>
<feature type="compositionally biased region" description="Polar residues" evidence="2">
    <location>
        <begin position="341"/>
        <end position="353"/>
    </location>
</feature>
<sequence>MSDSEDDNHRPVYRSVMAPPPPSRQPSSEGAALFGLGADHILNLTPSNPTHGGGPWWGLAGSTKTTQPTAHRSGDDTADAPFLSRNGTREGQPGTFFPPMPVSNDMMFHMGSDAPLRPTRARTTPPSLRSPLYSPTKSPPHERVTDADVEVLADEWARMKVQAEEMRSNLATSMQAMQQLAANNDSILQDLRSGDFRGGSSASPLSAEAKSTFLEPRRHVSEQSTVMVVMSDHSDEEGEEAQEENEGGAIVVQSVDSDSDDDDLHDPHAVLYRGGEASPDIPLRSRSCLSTSSCPSDASAQASPARGYSWPQAGDVSAACGKRSRSFVSQLAAQPLHPSKQRSQPSSLRTTSPLPEAKAEVEMARIEELKALISAEKAELAQLMSAYKENEIALSQLREINKNLIEEVQRVRQTAAACGAAENHSRGGEVFGHESSDQVTSAVAMATH</sequence>